<accession>C6XIV1</accession>
<dbReference type="eggNOG" id="COG0471">
    <property type="taxonomic scope" value="Bacteria"/>
</dbReference>
<dbReference type="InterPro" id="IPR051679">
    <property type="entry name" value="DASS-Related_Transporters"/>
</dbReference>
<keyword evidence="2" id="KW-0813">Transport</keyword>
<proteinExistence type="predicted"/>
<sequence>MLLTQITSALTMWISLGVVVLAIGFYMYERISMELVSVGIVTGLLFLFAMPFAVGADGKPIPPELLLNGFGNAALVTIMALLVVGQGMFQTGALDGPSQRLLKSYAVAPRLTLVAAFMAVFVTSAFVNNTPVVVMFLPIMSAIAGRTGAAPSKLLIPLSFVSVLAGMTTLIGSSTNLLAAESLLRLEGRELGFFELTPVGLMLAAVGLTYIIIFAPILLPSREAEGESSNKGTGKQFIAQIEVTHDHPMEGKQSVAGMFPDLPNMTVRMVQRGQDTILPPFEDLTLKPGDLIIVAATRKSLTEVLSRRPKLLRSIWRSGFEKYDEASGNPPPLSLSEAVVSPGSRLISRTIDQMGYANRSDAVVMGVQRRSRMIRARLGEIRLESGDTLLLCGTRQAFDEMRTDRDLLLLDWSRTDLPDLTKAIYARLIALAVVIFAATGLLNILHASLLGAVAMISFGCLNVRQAARALDLRIFLLIGAALAMGASLEATGAADFVAQKAVDIAAPYGPLAILSILFITIALVTNLLSNSATAIIFTPIAIATARQLNLDPTPFVLTVIYASNCAFATPIAYQTNLLVMGPGHYRFGDYVKFGTPLVLLIWIVFTFIAGWQFDLSGA</sequence>
<evidence type="ECO:0000259" key="8">
    <source>
        <dbReference type="PROSITE" id="PS51202"/>
    </source>
</evidence>
<keyword evidence="5 7" id="KW-1133">Transmembrane helix</keyword>
<dbReference type="KEGG" id="hba:Hbal_1354"/>
<dbReference type="GO" id="GO:0006813">
    <property type="term" value="P:potassium ion transport"/>
    <property type="evidence" value="ECO:0007669"/>
    <property type="project" value="InterPro"/>
</dbReference>
<keyword evidence="6 7" id="KW-0472">Membrane</keyword>
<dbReference type="eggNOG" id="COG0490">
    <property type="taxonomic scope" value="Bacteria"/>
</dbReference>
<keyword evidence="4" id="KW-0677">Repeat</keyword>
<feature type="transmembrane region" description="Helical" evidence="7">
    <location>
        <begin position="199"/>
        <end position="219"/>
    </location>
</feature>
<dbReference type="EMBL" id="CP001678">
    <property type="protein sequence ID" value="ACT59046.1"/>
    <property type="molecule type" value="Genomic_DNA"/>
</dbReference>
<feature type="transmembrane region" description="Helical" evidence="7">
    <location>
        <begin position="105"/>
        <end position="126"/>
    </location>
</feature>
<dbReference type="Pfam" id="PF02080">
    <property type="entry name" value="TrkA_C"/>
    <property type="match status" value="2"/>
</dbReference>
<dbReference type="STRING" id="582402.Hbal_1354"/>
<dbReference type="PROSITE" id="PS51202">
    <property type="entry name" value="RCK_C"/>
    <property type="match status" value="2"/>
</dbReference>
<reference evidence="10" key="1">
    <citation type="journal article" date="2011" name="J. Bacteriol.">
        <title>Genome sequences of eight morphologically diverse alphaproteobacteria.</title>
        <authorList>
            <consortium name="US DOE Joint Genome Institute"/>
            <person name="Brown P.J."/>
            <person name="Kysela D.T."/>
            <person name="Buechlein A."/>
            <person name="Hemmerich C."/>
            <person name="Brun Y.V."/>
        </authorList>
    </citation>
    <scope>NUCLEOTIDE SEQUENCE [LARGE SCALE GENOMIC DNA]</scope>
    <source>
        <strain evidence="10">ATCC 49814 / DSM 5838 / IFAM 1418</strain>
    </source>
</reference>
<feature type="transmembrane region" description="Helical" evidence="7">
    <location>
        <begin position="35"/>
        <end position="53"/>
    </location>
</feature>
<feature type="transmembrane region" description="Helical" evidence="7">
    <location>
        <begin position="424"/>
        <end position="442"/>
    </location>
</feature>
<feature type="domain" description="RCK C-terminal" evidence="8">
    <location>
        <begin position="323"/>
        <end position="407"/>
    </location>
</feature>
<evidence type="ECO:0000256" key="1">
    <source>
        <dbReference type="ARBA" id="ARBA00004141"/>
    </source>
</evidence>
<evidence type="ECO:0000256" key="3">
    <source>
        <dbReference type="ARBA" id="ARBA00022692"/>
    </source>
</evidence>
<evidence type="ECO:0000313" key="10">
    <source>
        <dbReference type="Proteomes" id="UP000002745"/>
    </source>
</evidence>
<dbReference type="PANTHER" id="PTHR43652">
    <property type="entry name" value="BASIC AMINO ACID ANTIPORTER YFCC-RELATED"/>
    <property type="match status" value="1"/>
</dbReference>
<feature type="transmembrane region" description="Helical" evidence="7">
    <location>
        <begin position="593"/>
        <end position="613"/>
    </location>
</feature>
<evidence type="ECO:0000256" key="2">
    <source>
        <dbReference type="ARBA" id="ARBA00022448"/>
    </source>
</evidence>
<dbReference type="HOGENOM" id="CLU_005170_6_1_5"/>
<dbReference type="GO" id="GO:0008324">
    <property type="term" value="F:monoatomic cation transmembrane transporter activity"/>
    <property type="evidence" value="ECO:0007669"/>
    <property type="project" value="InterPro"/>
</dbReference>
<keyword evidence="3 7" id="KW-0812">Transmembrane</keyword>
<protein>
    <submittedName>
        <fullName evidence="9">TrkA-C domain protein</fullName>
    </submittedName>
</protein>
<dbReference type="InterPro" id="IPR006037">
    <property type="entry name" value="RCK_C"/>
</dbReference>
<organism evidence="9 10">
    <name type="scientific">Hirschia baltica (strain ATCC 49814 / DSM 5838 / IFAM 1418)</name>
    <dbReference type="NCBI Taxonomy" id="582402"/>
    <lineage>
        <taxon>Bacteria</taxon>
        <taxon>Pseudomonadati</taxon>
        <taxon>Pseudomonadota</taxon>
        <taxon>Alphaproteobacteria</taxon>
        <taxon>Hyphomonadales</taxon>
        <taxon>Hyphomonadaceae</taxon>
        <taxon>Hirschia</taxon>
    </lineage>
</organism>
<evidence type="ECO:0000313" key="9">
    <source>
        <dbReference type="EMBL" id="ACT59046.1"/>
    </source>
</evidence>
<dbReference type="Proteomes" id="UP000002745">
    <property type="component" value="Chromosome"/>
</dbReference>
<evidence type="ECO:0000256" key="5">
    <source>
        <dbReference type="ARBA" id="ARBA00022989"/>
    </source>
</evidence>
<feature type="transmembrane region" description="Helical" evidence="7">
    <location>
        <begin position="513"/>
        <end position="543"/>
    </location>
</feature>
<dbReference type="eggNOG" id="COG0569">
    <property type="taxonomic scope" value="Bacteria"/>
</dbReference>
<dbReference type="GO" id="GO:0005886">
    <property type="term" value="C:plasma membrane"/>
    <property type="evidence" value="ECO:0007669"/>
    <property type="project" value="TreeGrafter"/>
</dbReference>
<dbReference type="InterPro" id="IPR004680">
    <property type="entry name" value="Cit_transptr-like_dom"/>
</dbReference>
<evidence type="ECO:0000256" key="6">
    <source>
        <dbReference type="ARBA" id="ARBA00023136"/>
    </source>
</evidence>
<dbReference type="PANTHER" id="PTHR43652:SF2">
    <property type="entry name" value="BASIC AMINO ACID ANTIPORTER YFCC-RELATED"/>
    <property type="match status" value="1"/>
</dbReference>
<evidence type="ECO:0000256" key="7">
    <source>
        <dbReference type="SAM" id="Phobius"/>
    </source>
</evidence>
<dbReference type="RefSeq" id="WP_015827196.1">
    <property type="nucleotide sequence ID" value="NC_012982.1"/>
</dbReference>
<feature type="transmembrane region" description="Helical" evidence="7">
    <location>
        <begin position="555"/>
        <end position="573"/>
    </location>
</feature>
<gene>
    <name evidence="9" type="ordered locus">Hbal_1354</name>
</gene>
<feature type="domain" description="RCK C-terminal" evidence="8">
    <location>
        <begin position="226"/>
        <end position="310"/>
    </location>
</feature>
<name>C6XIV1_HIRBI</name>
<feature type="transmembrane region" description="Helical" evidence="7">
    <location>
        <begin position="6"/>
        <end position="28"/>
    </location>
</feature>
<evidence type="ECO:0000256" key="4">
    <source>
        <dbReference type="ARBA" id="ARBA00022737"/>
    </source>
</evidence>
<feature type="transmembrane region" description="Helical" evidence="7">
    <location>
        <begin position="65"/>
        <end position="84"/>
    </location>
</feature>
<dbReference type="AlphaFoldDB" id="C6XIV1"/>
<keyword evidence="10" id="KW-1185">Reference proteome</keyword>
<dbReference type="Pfam" id="PF03600">
    <property type="entry name" value="CitMHS"/>
    <property type="match status" value="1"/>
</dbReference>
<feature type="transmembrane region" description="Helical" evidence="7">
    <location>
        <begin position="156"/>
        <end position="179"/>
    </location>
</feature>
<feature type="transmembrane region" description="Helical" evidence="7">
    <location>
        <begin position="474"/>
        <end position="493"/>
    </location>
</feature>
<dbReference type="InterPro" id="IPR036721">
    <property type="entry name" value="RCK_C_sf"/>
</dbReference>
<dbReference type="Gene3D" id="3.30.70.1450">
    <property type="entry name" value="Regulator of K+ conductance, C-terminal domain"/>
    <property type="match status" value="2"/>
</dbReference>
<comment type="subcellular location">
    <subcellularLocation>
        <location evidence="1">Membrane</location>
        <topology evidence="1">Multi-pass membrane protein</topology>
    </subcellularLocation>
</comment>
<dbReference type="SUPFAM" id="SSF116726">
    <property type="entry name" value="TrkA C-terminal domain-like"/>
    <property type="match status" value="2"/>
</dbReference>